<proteinExistence type="predicted"/>
<accession>A0AA38HGK6</accession>
<dbReference type="EMBL" id="JAKWFO010000001">
    <property type="protein sequence ID" value="KAI9639169.1"/>
    <property type="molecule type" value="Genomic_DNA"/>
</dbReference>
<name>A0AA38HGK6_9TREE</name>
<dbReference type="RefSeq" id="XP_052948946.1">
    <property type="nucleotide sequence ID" value="XM_053087774.1"/>
</dbReference>
<dbReference type="GeneID" id="77726979"/>
<dbReference type="Proteomes" id="UP001164286">
    <property type="component" value="Unassembled WGS sequence"/>
</dbReference>
<organism evidence="1 2">
    <name type="scientific">Dioszegia hungarica</name>
    <dbReference type="NCBI Taxonomy" id="4972"/>
    <lineage>
        <taxon>Eukaryota</taxon>
        <taxon>Fungi</taxon>
        <taxon>Dikarya</taxon>
        <taxon>Basidiomycota</taxon>
        <taxon>Agaricomycotina</taxon>
        <taxon>Tremellomycetes</taxon>
        <taxon>Tremellales</taxon>
        <taxon>Bulleribasidiaceae</taxon>
        <taxon>Dioszegia</taxon>
    </lineage>
</organism>
<protein>
    <submittedName>
        <fullName evidence="1">Uncharacterized protein</fullName>
    </submittedName>
</protein>
<evidence type="ECO:0000313" key="1">
    <source>
        <dbReference type="EMBL" id="KAI9639169.1"/>
    </source>
</evidence>
<comment type="caution">
    <text evidence="1">The sequence shown here is derived from an EMBL/GenBank/DDBJ whole genome shotgun (WGS) entry which is preliminary data.</text>
</comment>
<reference evidence="1" key="1">
    <citation type="journal article" date="2022" name="G3 (Bethesda)">
        <title>High quality genome of the basidiomycete yeast Dioszegia hungarica PDD-24b-2 isolated from cloud water.</title>
        <authorList>
            <person name="Jarrige D."/>
            <person name="Haridas S."/>
            <person name="Bleykasten-Grosshans C."/>
            <person name="Joly M."/>
            <person name="Nadalig T."/>
            <person name="Sancelme M."/>
            <person name="Vuilleumier S."/>
            <person name="Grigoriev I.V."/>
            <person name="Amato P."/>
            <person name="Bringel F."/>
        </authorList>
    </citation>
    <scope>NUCLEOTIDE SEQUENCE</scope>
    <source>
        <strain evidence="1">PDD-24b-2</strain>
    </source>
</reference>
<gene>
    <name evidence="1" type="ORF">MKK02DRAFT_29282</name>
</gene>
<sequence length="277" mass="31190">MKEQLGHVRDAGSYVWRDVAITTRLSDAMRAILCACIPTKSVVTEMSSLMSRPPYLTEEKQAQVLNILTDVSWTSDDKVNGLIALFSDSYDARDVEGSRSYIAGLLEQLRSDREMQHRFEAFWDSVNSVQTLSLEAITNDPSIERIPPSSSGKEWSKAQREIVAEMGQGKTHSDITANMTREAELRNVRLVWSKIHLAHRIRLCTSYTSKHNAGGPAAVLKGISEDLQSLLEKPDPTENDVETLEYIRTFVSDAEKQQVVRPSLLRVLRRLMSPTLE</sequence>
<dbReference type="AlphaFoldDB" id="A0AA38HGK6"/>
<evidence type="ECO:0000313" key="2">
    <source>
        <dbReference type="Proteomes" id="UP001164286"/>
    </source>
</evidence>
<keyword evidence="2" id="KW-1185">Reference proteome</keyword>